<comment type="caution">
    <text evidence="2">The sequence shown here is derived from an EMBL/GenBank/DDBJ whole genome shotgun (WGS) entry which is preliminary data.</text>
</comment>
<organism evidence="2 3">
    <name type="scientific">Chloroflexus islandicus</name>
    <dbReference type="NCBI Taxonomy" id="1707952"/>
    <lineage>
        <taxon>Bacteria</taxon>
        <taxon>Bacillati</taxon>
        <taxon>Chloroflexota</taxon>
        <taxon>Chloroflexia</taxon>
        <taxon>Chloroflexales</taxon>
        <taxon>Chloroflexineae</taxon>
        <taxon>Chloroflexaceae</taxon>
        <taxon>Chloroflexus</taxon>
    </lineage>
</organism>
<gene>
    <name evidence="2" type="ORF">A6A03_16250</name>
</gene>
<evidence type="ECO:0000313" key="2">
    <source>
        <dbReference type="EMBL" id="OAN44570.1"/>
    </source>
</evidence>
<sequence length="102" mass="10705">MSVDAVDSFEMLWFALTRSPSPADIQGWADHLIRPPALKGRAKVTKPAARADAPTRSPAPAGVQGWADHLIRPPALKGRAKVTKPAARADAPTLAPPPLGEG</sequence>
<accession>A0A178M736</accession>
<keyword evidence="3" id="KW-1185">Reference proteome</keyword>
<dbReference type="Proteomes" id="UP000078287">
    <property type="component" value="Unassembled WGS sequence"/>
</dbReference>
<feature type="region of interest" description="Disordered" evidence="1">
    <location>
        <begin position="39"/>
        <end position="102"/>
    </location>
</feature>
<evidence type="ECO:0000256" key="1">
    <source>
        <dbReference type="SAM" id="MobiDB-lite"/>
    </source>
</evidence>
<dbReference type="AlphaFoldDB" id="A0A178M736"/>
<dbReference type="EMBL" id="LWQS01000064">
    <property type="protein sequence ID" value="OAN44570.1"/>
    <property type="molecule type" value="Genomic_DNA"/>
</dbReference>
<proteinExistence type="predicted"/>
<evidence type="ECO:0000313" key="3">
    <source>
        <dbReference type="Proteomes" id="UP000078287"/>
    </source>
</evidence>
<name>A0A178M736_9CHLR</name>
<protein>
    <submittedName>
        <fullName evidence="2">Uncharacterized protein</fullName>
    </submittedName>
</protein>
<reference evidence="2 3" key="1">
    <citation type="submission" date="2016-04" db="EMBL/GenBank/DDBJ databases">
        <title>Chloroflexus islandicus sp. nov., a thermophilic filamentous anoxygenic phototrophic bacterium from geyser Strokkur (Iceland).</title>
        <authorList>
            <person name="Gaisin V.A."/>
            <person name="Kalashnikov A.M."/>
            <person name="Sukhacheva M.V."/>
            <person name="Grouzdev D.S."/>
            <person name="Ivanov T.M."/>
            <person name="Kuznetsov B."/>
            <person name="Gorlenko V.M."/>
        </authorList>
    </citation>
    <scope>NUCLEOTIDE SEQUENCE [LARGE SCALE GENOMIC DNA]</scope>
    <source>
        <strain evidence="3">isl-2</strain>
    </source>
</reference>